<evidence type="ECO:0000256" key="10">
    <source>
        <dbReference type="PROSITE-ProRule" id="PRU01360"/>
    </source>
</evidence>
<reference evidence="14" key="1">
    <citation type="journal article" date="2021" name="PeerJ">
        <title>Extensive microbial diversity within the chicken gut microbiome revealed by metagenomics and culture.</title>
        <authorList>
            <person name="Gilroy R."/>
            <person name="Ravi A."/>
            <person name="Getino M."/>
            <person name="Pursley I."/>
            <person name="Horton D.L."/>
            <person name="Alikhan N.F."/>
            <person name="Baker D."/>
            <person name="Gharbi K."/>
            <person name="Hall N."/>
            <person name="Watson M."/>
            <person name="Adriaenssens E.M."/>
            <person name="Foster-Nyarko E."/>
            <person name="Jarju S."/>
            <person name="Secka A."/>
            <person name="Antonio M."/>
            <person name="Oren A."/>
            <person name="Chaudhuri R.R."/>
            <person name="La Ragione R."/>
            <person name="Hildebrand F."/>
            <person name="Pallen M.J."/>
        </authorList>
    </citation>
    <scope>NUCLEOTIDE SEQUENCE</scope>
    <source>
        <strain evidence="14">CHK118-2852</strain>
    </source>
</reference>
<name>A0A9D2GXI6_9BACE</name>
<organism evidence="14 15">
    <name type="scientific">Candidatus Bacteroides merdavium</name>
    <dbReference type="NCBI Taxonomy" id="2838472"/>
    <lineage>
        <taxon>Bacteria</taxon>
        <taxon>Pseudomonadati</taxon>
        <taxon>Bacteroidota</taxon>
        <taxon>Bacteroidia</taxon>
        <taxon>Bacteroidales</taxon>
        <taxon>Bacteroidaceae</taxon>
        <taxon>Bacteroides</taxon>
    </lineage>
</organism>
<evidence type="ECO:0000256" key="11">
    <source>
        <dbReference type="RuleBase" id="RU003357"/>
    </source>
</evidence>
<dbReference type="Pfam" id="PF07660">
    <property type="entry name" value="STN"/>
    <property type="match status" value="1"/>
</dbReference>
<gene>
    <name evidence="14" type="ORF">H9807_07175</name>
</gene>
<dbReference type="InterPro" id="IPR008969">
    <property type="entry name" value="CarboxyPept-like_regulatory"/>
</dbReference>
<dbReference type="EMBL" id="DXAV01000058">
    <property type="protein sequence ID" value="HIZ91878.1"/>
    <property type="molecule type" value="Genomic_DNA"/>
</dbReference>
<dbReference type="InterPro" id="IPR023996">
    <property type="entry name" value="TonB-dep_OMP_SusC/RagA"/>
</dbReference>
<evidence type="ECO:0000256" key="4">
    <source>
        <dbReference type="ARBA" id="ARBA00022496"/>
    </source>
</evidence>
<evidence type="ECO:0000256" key="5">
    <source>
        <dbReference type="ARBA" id="ARBA00022692"/>
    </source>
</evidence>
<dbReference type="InterPro" id="IPR000531">
    <property type="entry name" value="Beta-barrel_TonB"/>
</dbReference>
<keyword evidence="4" id="KW-0410">Iron transport</keyword>
<dbReference type="InterPro" id="IPR036942">
    <property type="entry name" value="Beta-barrel_TonB_sf"/>
</dbReference>
<dbReference type="GO" id="GO:0009279">
    <property type="term" value="C:cell outer membrane"/>
    <property type="evidence" value="ECO:0007669"/>
    <property type="project" value="UniProtKB-SubCell"/>
</dbReference>
<accession>A0A9D2GXI6</accession>
<dbReference type="NCBIfam" id="TIGR04056">
    <property type="entry name" value="OMP_RagA_SusC"/>
    <property type="match status" value="1"/>
</dbReference>
<comment type="similarity">
    <text evidence="10 11">Belongs to the TonB-dependent receptor family.</text>
</comment>
<keyword evidence="3 10" id="KW-1134">Transmembrane beta strand</keyword>
<dbReference type="Gene3D" id="2.40.170.20">
    <property type="entry name" value="TonB-dependent receptor, beta-barrel domain"/>
    <property type="match status" value="1"/>
</dbReference>
<feature type="domain" description="Secretin/TonB short N-terminal" evidence="13">
    <location>
        <begin position="55"/>
        <end position="106"/>
    </location>
</feature>
<dbReference type="SUPFAM" id="SSF49464">
    <property type="entry name" value="Carboxypeptidase regulatory domain-like"/>
    <property type="match status" value="1"/>
</dbReference>
<comment type="subcellular location">
    <subcellularLocation>
        <location evidence="1 10">Cell outer membrane</location>
        <topology evidence="1 10">Multi-pass membrane protein</topology>
    </subcellularLocation>
</comment>
<dbReference type="NCBIfam" id="TIGR04057">
    <property type="entry name" value="SusC_RagA_signa"/>
    <property type="match status" value="1"/>
</dbReference>
<evidence type="ECO:0000256" key="9">
    <source>
        <dbReference type="ARBA" id="ARBA00023237"/>
    </source>
</evidence>
<dbReference type="InterPro" id="IPR023997">
    <property type="entry name" value="TonB-dep_OMP_SusC/RagA_CS"/>
</dbReference>
<keyword evidence="6" id="KW-0408">Iron</keyword>
<evidence type="ECO:0000256" key="3">
    <source>
        <dbReference type="ARBA" id="ARBA00022452"/>
    </source>
</evidence>
<keyword evidence="8 10" id="KW-0472">Membrane</keyword>
<dbReference type="SMART" id="SM00965">
    <property type="entry name" value="STN"/>
    <property type="match status" value="1"/>
</dbReference>
<evidence type="ECO:0000259" key="13">
    <source>
        <dbReference type="SMART" id="SM00965"/>
    </source>
</evidence>
<sequence>MKLRKIVVAFLLVWAGSSWAGLPLEAQDQGRKFTVRVENVTMKEAIEAIKEKGDYSFLIRNKDIDLTRKVTVDVNEGTVEEMLRQMLADTDIRYEVNGNRIVVFHSAPTQQARGSFVLKGKVVDVHGEAVIGANIRVVDGTGGTITDVDGNFSLEVKPGDRITVSYIGYASTEMAVGDGQPISVTLHEDSRMIDEVVVVGYGVQKKANLTGAVSSVKMDEVLGNRPVVSVSNALMGAMPGLQVTGTSGQPGSELSFNIRGTNSINGGSPLVLVDNVEMDINMLDPNDIESVTVLKDAAASAIYGARAAFGVILVTTKKGSEDKRLTINYSNNFSFSTPMNMPKKASPMETVQAYKDMGWNGTYRTGEDIDTWLGFLEEYRQNPGSYPEGYAEVDGMRYQLAETDLFDDMLETGFQQTHNLAVSGGTKGLSYRMSAGMVSQDGVMVTNKDRFKRYNISSYIRSDVYSWITPELDIKYTNMSSSMPNSSAAYGIWGAAVAFPSYFPLGEVETSDGALLPVNSPRNQIMLGAPKLNDRDNVRIFGKVTITPFKDLKIIGEYTFNRKDKESTTNINKFDYANGNSNFSQETSTPNSSYEVGRETTDYTALNFYGTYAKTFGKHDLTVMGGFNQESSSYHYVWAQRLDMINEDLPSLSQGTGEYKNSESFSEYKVRGLFYRINYDFAGKYLIETNGRYDGSSKFPSDSRFGFFPSVSAGWRVSEEAFMDWSDSFLSNLKLRGSWGNIGNQSVDPYQFVPAMSAANPNWVVDTTKPTTLQPPALVSNSFTWEKVSTLDFGFDLGLFDNRLNATFDWYRRDTKGMLAPGMELPGVLGADAPTQNTADLRSKGWEISVDWNDRIGDWSYYVGFNLYDSRTHITKYNNESQLLGDRYYREGMELGEIWGYDTDRFYTVDDFEEGTLQADLTGGTLKPGIPKVEGYNPNPGDVLYVDYNDDGIINNGDNTALNSGDMRIIGNNTRRYQYGIRGGASWKGISLSFILQGVGKRDLWIMNELFYPQYDPYSTIFNTQLDYWTPERTDTYFPRLYTQAAGNSAANRMTQTHFLQNGAYLTIRNISLSYTFPKQWLNPWGVQGLQVFFSGENLFTFDHLPKGLDPERSAEYRGFNYPYLRQFSFGINLTL</sequence>
<dbReference type="Gene3D" id="2.60.40.1120">
    <property type="entry name" value="Carboxypeptidase-like, regulatory domain"/>
    <property type="match status" value="1"/>
</dbReference>
<evidence type="ECO:0000256" key="1">
    <source>
        <dbReference type="ARBA" id="ARBA00004571"/>
    </source>
</evidence>
<feature type="chain" id="PRO_5038963483" evidence="12">
    <location>
        <begin position="21"/>
        <end position="1136"/>
    </location>
</feature>
<dbReference type="InterPro" id="IPR012910">
    <property type="entry name" value="Plug_dom"/>
</dbReference>
<evidence type="ECO:0000313" key="14">
    <source>
        <dbReference type="EMBL" id="HIZ91878.1"/>
    </source>
</evidence>
<keyword evidence="9 10" id="KW-0998">Cell outer membrane</keyword>
<dbReference type="Pfam" id="PF13715">
    <property type="entry name" value="CarbopepD_reg_2"/>
    <property type="match status" value="1"/>
</dbReference>
<evidence type="ECO:0000256" key="6">
    <source>
        <dbReference type="ARBA" id="ARBA00023004"/>
    </source>
</evidence>
<dbReference type="Pfam" id="PF00593">
    <property type="entry name" value="TonB_dep_Rec_b-barrel"/>
    <property type="match status" value="1"/>
</dbReference>
<dbReference type="Gene3D" id="2.170.130.10">
    <property type="entry name" value="TonB-dependent receptor, plug domain"/>
    <property type="match status" value="1"/>
</dbReference>
<keyword evidence="12" id="KW-0732">Signal</keyword>
<keyword evidence="7 11" id="KW-0798">TonB box</keyword>
<dbReference type="InterPro" id="IPR037066">
    <property type="entry name" value="Plug_dom_sf"/>
</dbReference>
<keyword evidence="14" id="KW-0675">Receptor</keyword>
<dbReference type="InterPro" id="IPR011662">
    <property type="entry name" value="Secretin/TonB_short_N"/>
</dbReference>
<dbReference type="Pfam" id="PF07715">
    <property type="entry name" value="Plug"/>
    <property type="match status" value="1"/>
</dbReference>
<keyword evidence="2 10" id="KW-0813">Transport</keyword>
<dbReference type="AlphaFoldDB" id="A0A9D2GXI6"/>
<evidence type="ECO:0000313" key="15">
    <source>
        <dbReference type="Proteomes" id="UP000824108"/>
    </source>
</evidence>
<reference evidence="14" key="2">
    <citation type="submission" date="2021-04" db="EMBL/GenBank/DDBJ databases">
        <authorList>
            <person name="Gilroy R."/>
        </authorList>
    </citation>
    <scope>NUCLEOTIDE SEQUENCE</scope>
    <source>
        <strain evidence="14">CHK118-2852</strain>
    </source>
</reference>
<dbReference type="InterPro" id="IPR039426">
    <property type="entry name" value="TonB-dep_rcpt-like"/>
</dbReference>
<comment type="caution">
    <text evidence="14">The sequence shown here is derived from an EMBL/GenBank/DDBJ whole genome shotgun (WGS) entry which is preliminary data.</text>
</comment>
<dbReference type="GO" id="GO:0006826">
    <property type="term" value="P:iron ion transport"/>
    <property type="evidence" value="ECO:0007669"/>
    <property type="project" value="UniProtKB-KW"/>
</dbReference>
<evidence type="ECO:0000256" key="8">
    <source>
        <dbReference type="ARBA" id="ARBA00023136"/>
    </source>
</evidence>
<dbReference type="Proteomes" id="UP000824108">
    <property type="component" value="Unassembled WGS sequence"/>
</dbReference>
<evidence type="ECO:0000256" key="7">
    <source>
        <dbReference type="ARBA" id="ARBA00023077"/>
    </source>
</evidence>
<keyword evidence="5 10" id="KW-0812">Transmembrane</keyword>
<keyword evidence="4" id="KW-0406">Ion transport</keyword>
<protein>
    <submittedName>
        <fullName evidence="14">TonB-dependent receptor</fullName>
    </submittedName>
</protein>
<dbReference type="SUPFAM" id="SSF56935">
    <property type="entry name" value="Porins"/>
    <property type="match status" value="1"/>
</dbReference>
<proteinExistence type="inferred from homology"/>
<dbReference type="PROSITE" id="PS52016">
    <property type="entry name" value="TONB_DEPENDENT_REC_3"/>
    <property type="match status" value="1"/>
</dbReference>
<feature type="signal peptide" evidence="12">
    <location>
        <begin position="1"/>
        <end position="20"/>
    </location>
</feature>
<dbReference type="FunFam" id="2.170.130.10:FF:000009">
    <property type="entry name" value="SusC/RagA family TonB-linked outer membrane protein"/>
    <property type="match status" value="1"/>
</dbReference>
<evidence type="ECO:0000256" key="2">
    <source>
        <dbReference type="ARBA" id="ARBA00022448"/>
    </source>
</evidence>
<evidence type="ECO:0000256" key="12">
    <source>
        <dbReference type="SAM" id="SignalP"/>
    </source>
</evidence>